<name>A0A1H6S3C4_9FLAO</name>
<proteinExistence type="predicted"/>
<dbReference type="Proteomes" id="UP000199702">
    <property type="component" value="Unassembled WGS sequence"/>
</dbReference>
<reference evidence="3" key="1">
    <citation type="submission" date="2016-10" db="EMBL/GenBank/DDBJ databases">
        <authorList>
            <person name="Varghese N."/>
            <person name="Submissions S."/>
        </authorList>
    </citation>
    <scope>NUCLEOTIDE SEQUENCE [LARGE SCALE GENOMIC DNA]</scope>
    <source>
        <strain evidence="3">DSM 17934</strain>
    </source>
</reference>
<keyword evidence="1" id="KW-0812">Transmembrane</keyword>
<sequence>MLRVIKKFVTSILGYIPLILIFIIFFGVLALLGKLGLEIIRAVVGVLKEYWYITILLALIIIFLTGKSNDKK</sequence>
<protein>
    <submittedName>
        <fullName evidence="2">Uncharacterized protein</fullName>
    </submittedName>
</protein>
<dbReference type="AlphaFoldDB" id="A0A1H6S3C4"/>
<evidence type="ECO:0000313" key="3">
    <source>
        <dbReference type="Proteomes" id="UP000199702"/>
    </source>
</evidence>
<accession>A0A1H6S3C4</accession>
<dbReference type="EMBL" id="FNYA01000002">
    <property type="protein sequence ID" value="SEI62441.1"/>
    <property type="molecule type" value="Genomic_DNA"/>
</dbReference>
<evidence type="ECO:0000313" key="2">
    <source>
        <dbReference type="EMBL" id="SEI62441.1"/>
    </source>
</evidence>
<dbReference type="STRING" id="402734.SAMN05660918_1190"/>
<feature type="transmembrane region" description="Helical" evidence="1">
    <location>
        <begin position="12"/>
        <end position="30"/>
    </location>
</feature>
<keyword evidence="1" id="KW-0472">Membrane</keyword>
<evidence type="ECO:0000256" key="1">
    <source>
        <dbReference type="SAM" id="Phobius"/>
    </source>
</evidence>
<keyword evidence="1" id="KW-1133">Transmembrane helix</keyword>
<gene>
    <name evidence="2" type="ORF">SAMN05660918_1190</name>
</gene>
<feature type="transmembrane region" description="Helical" evidence="1">
    <location>
        <begin position="50"/>
        <end position="66"/>
    </location>
</feature>
<organism evidence="2 3">
    <name type="scientific">Flavobacterium terrigena</name>
    <dbReference type="NCBI Taxonomy" id="402734"/>
    <lineage>
        <taxon>Bacteria</taxon>
        <taxon>Pseudomonadati</taxon>
        <taxon>Bacteroidota</taxon>
        <taxon>Flavobacteriia</taxon>
        <taxon>Flavobacteriales</taxon>
        <taxon>Flavobacteriaceae</taxon>
        <taxon>Flavobacterium</taxon>
    </lineage>
</organism>
<keyword evidence="3" id="KW-1185">Reference proteome</keyword>